<organism evidence="2 3">
    <name type="scientific">Rossellomorea aquimaris</name>
    <dbReference type="NCBI Taxonomy" id="189382"/>
    <lineage>
        <taxon>Bacteria</taxon>
        <taxon>Bacillati</taxon>
        <taxon>Bacillota</taxon>
        <taxon>Bacilli</taxon>
        <taxon>Bacillales</taxon>
        <taxon>Bacillaceae</taxon>
        <taxon>Rossellomorea</taxon>
    </lineage>
</organism>
<feature type="coiled-coil region" evidence="1">
    <location>
        <begin position="4"/>
        <end position="57"/>
    </location>
</feature>
<evidence type="ECO:0000313" key="2">
    <source>
        <dbReference type="EMBL" id="RBP02238.1"/>
    </source>
</evidence>
<dbReference type="EMBL" id="QNRJ01000016">
    <property type="protein sequence ID" value="RBP02238.1"/>
    <property type="molecule type" value="Genomic_DNA"/>
</dbReference>
<protein>
    <submittedName>
        <fullName evidence="2">Uncharacterized protein</fullName>
    </submittedName>
</protein>
<comment type="caution">
    <text evidence="2">The sequence shown here is derived from an EMBL/GenBank/DDBJ whole genome shotgun (WGS) entry which is preliminary data.</text>
</comment>
<accession>A0A366EIR0</accession>
<dbReference type="OrthoDB" id="2884494at2"/>
<dbReference type="Proteomes" id="UP000252118">
    <property type="component" value="Unassembled WGS sequence"/>
</dbReference>
<reference evidence="2 3" key="1">
    <citation type="submission" date="2018-06" db="EMBL/GenBank/DDBJ databases">
        <title>Freshwater and sediment microbial communities from various areas in North America, analyzing microbe dynamics in response to fracking.</title>
        <authorList>
            <person name="Lamendella R."/>
        </authorList>
    </citation>
    <scope>NUCLEOTIDE SEQUENCE [LARGE SCALE GENOMIC DNA]</scope>
    <source>
        <strain evidence="2 3">97B</strain>
    </source>
</reference>
<evidence type="ECO:0000313" key="3">
    <source>
        <dbReference type="Proteomes" id="UP000252118"/>
    </source>
</evidence>
<name>A0A366EIR0_9BACI</name>
<dbReference type="AlphaFoldDB" id="A0A366EIR0"/>
<evidence type="ECO:0000256" key="1">
    <source>
        <dbReference type="SAM" id="Coils"/>
    </source>
</evidence>
<gene>
    <name evidence="2" type="ORF">DET59_11614</name>
</gene>
<proteinExistence type="predicted"/>
<sequence>MLPKQDIMLKLAEIEESLNQLEQSLHDRISVEEQEGMNSLTNQIQKIDSKLNSVERNAESKTVLMKNREKSFVLQKLELSYKTS</sequence>
<keyword evidence="1" id="KW-0175">Coiled coil</keyword>
<dbReference type="RefSeq" id="WP_113970674.1">
    <property type="nucleotide sequence ID" value="NZ_JBITUV010000007.1"/>
</dbReference>